<name>A0ABR4HYJ2_9EURO</name>
<evidence type="ECO:0000256" key="4">
    <source>
        <dbReference type="ARBA" id="ARBA00022777"/>
    </source>
</evidence>
<dbReference type="SUPFAM" id="SSF56112">
    <property type="entry name" value="Protein kinase-like (PK-like)"/>
    <property type="match status" value="1"/>
</dbReference>
<dbReference type="Proteomes" id="UP001610335">
    <property type="component" value="Unassembled WGS sequence"/>
</dbReference>
<evidence type="ECO:0000313" key="8">
    <source>
        <dbReference type="Proteomes" id="UP001610335"/>
    </source>
</evidence>
<keyword evidence="2" id="KW-0808">Transferase</keyword>
<dbReference type="SMART" id="SM00220">
    <property type="entry name" value="S_TKc"/>
    <property type="match status" value="1"/>
</dbReference>
<evidence type="ECO:0000256" key="2">
    <source>
        <dbReference type="ARBA" id="ARBA00022679"/>
    </source>
</evidence>
<gene>
    <name evidence="7" type="ORF">BDW59DRAFT_164595</name>
</gene>
<evidence type="ECO:0000313" key="7">
    <source>
        <dbReference type="EMBL" id="KAL2820555.1"/>
    </source>
</evidence>
<keyword evidence="8" id="KW-1185">Reference proteome</keyword>
<dbReference type="InterPro" id="IPR000719">
    <property type="entry name" value="Prot_kinase_dom"/>
</dbReference>
<dbReference type="InterPro" id="IPR050660">
    <property type="entry name" value="NEK_Ser/Thr_kinase"/>
</dbReference>
<comment type="caution">
    <text evidence="7">The sequence shown here is derived from an EMBL/GenBank/DDBJ whole genome shotgun (WGS) entry which is preliminary data.</text>
</comment>
<dbReference type="EC" id="2.7.11.1" evidence="1"/>
<evidence type="ECO:0000256" key="3">
    <source>
        <dbReference type="ARBA" id="ARBA00022741"/>
    </source>
</evidence>
<organism evidence="7 8">
    <name type="scientific">Aspergillus cavernicola</name>
    <dbReference type="NCBI Taxonomy" id="176166"/>
    <lineage>
        <taxon>Eukaryota</taxon>
        <taxon>Fungi</taxon>
        <taxon>Dikarya</taxon>
        <taxon>Ascomycota</taxon>
        <taxon>Pezizomycotina</taxon>
        <taxon>Eurotiomycetes</taxon>
        <taxon>Eurotiomycetidae</taxon>
        <taxon>Eurotiales</taxon>
        <taxon>Aspergillaceae</taxon>
        <taxon>Aspergillus</taxon>
        <taxon>Aspergillus subgen. Nidulantes</taxon>
    </lineage>
</organism>
<keyword evidence="4" id="KW-0418">Kinase</keyword>
<accession>A0ABR4HYJ2</accession>
<sequence length="749" mass="84847">MDKIACNTVCEELYTIQDPKYYFPRSAILEVFNRDDALQRVYLCQCDNCRNDAIGPDGIDHRPNTFHPEQLLGRYATVYALLITQKRAGLIRIFQENETYLNEGTILTRDNLRFLANANVSRRESIIAPILKDQYLFQIRKLTRTRVAVRIDPHEVLPIREDQERKGKGSFGEVFGFEFAYDEYRGEGLRDVARFARKIFMRNSDNPGGPEEWFKSLHANRIEHGHLMPALTAFWHGDKFSIVFEEAEQTLGAYLQTDRTLFAHEELWDQVQGLAEGLAHLHNVSASHGDLKPANILIVRRVMKIADFGLLQISSWPPGTYSRPSTDAYASPAASANEMDVWSLGAIISEIATFDLETKDGLQQFRDSRRADVDPQFPRLFTLSFRHERLLKRSVTQKIDALKEIIACGDRGQQSSGVVSPFQQHFFNPRFFVLLYGMLWENPLACPSSNDVASTLRDLRAQAIQSQQKRISEAPPARDIWGDVKNRTLSGSPENDNCRLEVRDTSRGSISLSSTGTMWPVTVQLMRGDEPCPLPSFDPVYTSSDSSSPAPKMTLHQCDGRWYTFAFEKMKDLLLLQTAMTQQYPFNFHTSNLQSFTIPNRSLSLSSRRRPMLDMEAAIVQLWSQGSLRDDQTLWPYPITGVPLMHIAIISTEKKILLLIKVSSEPTFRSVSDPQPLTVILENVDYYEVSIKKGIPMHIPKASKGYTRLKEARLRFNESQGMVTLYGHSLGTDTDIGSGAIILSGFGGV</sequence>
<evidence type="ECO:0000259" key="6">
    <source>
        <dbReference type="PROSITE" id="PS50011"/>
    </source>
</evidence>
<feature type="domain" description="Protein kinase" evidence="6">
    <location>
        <begin position="160"/>
        <end position="459"/>
    </location>
</feature>
<keyword evidence="3" id="KW-0547">Nucleotide-binding</keyword>
<protein>
    <recommendedName>
        <fullName evidence="1">non-specific serine/threonine protein kinase</fullName>
        <ecNumber evidence="1">2.7.11.1</ecNumber>
    </recommendedName>
</protein>
<dbReference type="EMBL" id="JBFXLS010000069">
    <property type="protein sequence ID" value="KAL2820555.1"/>
    <property type="molecule type" value="Genomic_DNA"/>
</dbReference>
<dbReference type="PROSITE" id="PS50011">
    <property type="entry name" value="PROTEIN_KINASE_DOM"/>
    <property type="match status" value="1"/>
</dbReference>
<dbReference type="Pfam" id="PF00069">
    <property type="entry name" value="Pkinase"/>
    <property type="match status" value="1"/>
</dbReference>
<keyword evidence="5" id="KW-0067">ATP-binding</keyword>
<dbReference type="Gene3D" id="1.10.510.10">
    <property type="entry name" value="Transferase(Phosphotransferase) domain 1"/>
    <property type="match status" value="1"/>
</dbReference>
<reference evidence="7 8" key="1">
    <citation type="submission" date="2024-07" db="EMBL/GenBank/DDBJ databases">
        <title>Section-level genome sequencing and comparative genomics of Aspergillus sections Usti and Cavernicolus.</title>
        <authorList>
            <consortium name="Lawrence Berkeley National Laboratory"/>
            <person name="Nybo J.L."/>
            <person name="Vesth T.C."/>
            <person name="Theobald S."/>
            <person name="Frisvad J.C."/>
            <person name="Larsen T.O."/>
            <person name="Kjaerboelling I."/>
            <person name="Rothschild-Mancinelli K."/>
            <person name="Lyhne E.K."/>
            <person name="Kogle M.E."/>
            <person name="Barry K."/>
            <person name="Clum A."/>
            <person name="Na H."/>
            <person name="Ledsgaard L."/>
            <person name="Lin J."/>
            <person name="Lipzen A."/>
            <person name="Kuo A."/>
            <person name="Riley R."/>
            <person name="Mondo S."/>
            <person name="LaButti K."/>
            <person name="Haridas S."/>
            <person name="Pangalinan J."/>
            <person name="Salamov A.A."/>
            <person name="Simmons B.A."/>
            <person name="Magnuson J.K."/>
            <person name="Chen J."/>
            <person name="Drula E."/>
            <person name="Henrissat B."/>
            <person name="Wiebenga A."/>
            <person name="Lubbers R.J."/>
            <person name="Gomes A.C."/>
            <person name="Makela M.R."/>
            <person name="Stajich J."/>
            <person name="Grigoriev I.V."/>
            <person name="Mortensen U.H."/>
            <person name="De vries R.P."/>
            <person name="Baker S.E."/>
            <person name="Andersen M.R."/>
        </authorList>
    </citation>
    <scope>NUCLEOTIDE SEQUENCE [LARGE SCALE GENOMIC DNA]</scope>
    <source>
        <strain evidence="7 8">CBS 600.67</strain>
    </source>
</reference>
<dbReference type="PANTHER" id="PTHR43671:SF13">
    <property type="entry name" value="SERINE_THREONINE-PROTEIN KINASE NEK2"/>
    <property type="match status" value="1"/>
</dbReference>
<proteinExistence type="predicted"/>
<evidence type="ECO:0000256" key="5">
    <source>
        <dbReference type="ARBA" id="ARBA00022840"/>
    </source>
</evidence>
<evidence type="ECO:0000256" key="1">
    <source>
        <dbReference type="ARBA" id="ARBA00012513"/>
    </source>
</evidence>
<dbReference type="InterPro" id="IPR011009">
    <property type="entry name" value="Kinase-like_dom_sf"/>
</dbReference>
<dbReference type="PANTHER" id="PTHR43671">
    <property type="entry name" value="SERINE/THREONINE-PROTEIN KINASE NEK"/>
    <property type="match status" value="1"/>
</dbReference>